<proteinExistence type="predicted"/>
<evidence type="ECO:0000313" key="1">
    <source>
        <dbReference type="EnsemblPlants" id="AET5Gv20634200.1"/>
    </source>
</evidence>
<sequence>MTSCSRAAISPAKSAMDCRTARSRLRTQA</sequence>
<reference evidence="1" key="4">
    <citation type="submission" date="2019-03" db="UniProtKB">
        <authorList>
            <consortium name="EnsemblPlants"/>
        </authorList>
    </citation>
    <scope>IDENTIFICATION</scope>
</reference>
<dbReference type="AlphaFoldDB" id="A0A453L564"/>
<reference evidence="2" key="1">
    <citation type="journal article" date="2014" name="Science">
        <title>Ancient hybridizations among the ancestral genomes of bread wheat.</title>
        <authorList>
            <consortium name="International Wheat Genome Sequencing Consortium,"/>
            <person name="Marcussen T."/>
            <person name="Sandve S.R."/>
            <person name="Heier L."/>
            <person name="Spannagl M."/>
            <person name="Pfeifer M."/>
            <person name="Jakobsen K.S."/>
            <person name="Wulff B.B."/>
            <person name="Steuernagel B."/>
            <person name="Mayer K.F."/>
            <person name="Olsen O.A."/>
        </authorList>
    </citation>
    <scope>NUCLEOTIDE SEQUENCE [LARGE SCALE GENOMIC DNA]</scope>
    <source>
        <strain evidence="2">cv. AL8/78</strain>
    </source>
</reference>
<dbReference type="EnsemblPlants" id="AET5Gv20634200.1">
    <property type="protein sequence ID" value="AET5Gv20634200.1"/>
    <property type="gene ID" value="AET5Gv20634200"/>
</dbReference>
<accession>A0A453L564</accession>
<organism evidence="1 2">
    <name type="scientific">Aegilops tauschii subsp. strangulata</name>
    <name type="common">Goatgrass</name>
    <dbReference type="NCBI Taxonomy" id="200361"/>
    <lineage>
        <taxon>Eukaryota</taxon>
        <taxon>Viridiplantae</taxon>
        <taxon>Streptophyta</taxon>
        <taxon>Embryophyta</taxon>
        <taxon>Tracheophyta</taxon>
        <taxon>Spermatophyta</taxon>
        <taxon>Magnoliopsida</taxon>
        <taxon>Liliopsida</taxon>
        <taxon>Poales</taxon>
        <taxon>Poaceae</taxon>
        <taxon>BOP clade</taxon>
        <taxon>Pooideae</taxon>
        <taxon>Triticodae</taxon>
        <taxon>Triticeae</taxon>
        <taxon>Triticinae</taxon>
        <taxon>Aegilops</taxon>
    </lineage>
</organism>
<protein>
    <submittedName>
        <fullName evidence="1">Uncharacterized protein</fullName>
    </submittedName>
</protein>
<evidence type="ECO:0000313" key="2">
    <source>
        <dbReference type="Proteomes" id="UP000015105"/>
    </source>
</evidence>
<dbReference type="Gramene" id="AET5Gv20634200.1">
    <property type="protein sequence ID" value="AET5Gv20634200.1"/>
    <property type="gene ID" value="AET5Gv20634200"/>
</dbReference>
<reference evidence="2" key="2">
    <citation type="journal article" date="2017" name="Nat. Plants">
        <title>The Aegilops tauschii genome reveals multiple impacts of transposons.</title>
        <authorList>
            <person name="Zhao G."/>
            <person name="Zou C."/>
            <person name="Li K."/>
            <person name="Wang K."/>
            <person name="Li T."/>
            <person name="Gao L."/>
            <person name="Zhang X."/>
            <person name="Wang H."/>
            <person name="Yang Z."/>
            <person name="Liu X."/>
            <person name="Jiang W."/>
            <person name="Mao L."/>
            <person name="Kong X."/>
            <person name="Jiao Y."/>
            <person name="Jia J."/>
        </authorList>
    </citation>
    <scope>NUCLEOTIDE SEQUENCE [LARGE SCALE GENOMIC DNA]</scope>
    <source>
        <strain evidence="2">cv. AL8/78</strain>
    </source>
</reference>
<reference evidence="1" key="5">
    <citation type="journal article" date="2021" name="G3 (Bethesda)">
        <title>Aegilops tauschii genome assembly Aet v5.0 features greater sequence contiguity and improved annotation.</title>
        <authorList>
            <person name="Wang L."/>
            <person name="Zhu T."/>
            <person name="Rodriguez J.C."/>
            <person name="Deal K.R."/>
            <person name="Dubcovsky J."/>
            <person name="McGuire P.E."/>
            <person name="Lux T."/>
            <person name="Spannagl M."/>
            <person name="Mayer K.F.X."/>
            <person name="Baldrich P."/>
            <person name="Meyers B.C."/>
            <person name="Huo N."/>
            <person name="Gu Y.Q."/>
            <person name="Zhou H."/>
            <person name="Devos K.M."/>
            <person name="Bennetzen J.L."/>
            <person name="Unver T."/>
            <person name="Budak H."/>
            <person name="Gulick P.J."/>
            <person name="Galiba G."/>
            <person name="Kalapos B."/>
            <person name="Nelson D.R."/>
            <person name="Li P."/>
            <person name="You F.M."/>
            <person name="Luo M.C."/>
            <person name="Dvorak J."/>
        </authorList>
    </citation>
    <scope>NUCLEOTIDE SEQUENCE [LARGE SCALE GENOMIC DNA]</scope>
    <source>
        <strain evidence="1">cv. AL8/78</strain>
    </source>
</reference>
<name>A0A453L564_AEGTS</name>
<reference evidence="1" key="3">
    <citation type="journal article" date="2017" name="Nature">
        <title>Genome sequence of the progenitor of the wheat D genome Aegilops tauschii.</title>
        <authorList>
            <person name="Luo M.C."/>
            <person name="Gu Y.Q."/>
            <person name="Puiu D."/>
            <person name="Wang H."/>
            <person name="Twardziok S.O."/>
            <person name="Deal K.R."/>
            <person name="Huo N."/>
            <person name="Zhu T."/>
            <person name="Wang L."/>
            <person name="Wang Y."/>
            <person name="McGuire P.E."/>
            <person name="Liu S."/>
            <person name="Long H."/>
            <person name="Ramasamy R.K."/>
            <person name="Rodriguez J.C."/>
            <person name="Van S.L."/>
            <person name="Yuan L."/>
            <person name="Wang Z."/>
            <person name="Xia Z."/>
            <person name="Xiao L."/>
            <person name="Anderson O.D."/>
            <person name="Ouyang S."/>
            <person name="Liang Y."/>
            <person name="Zimin A.V."/>
            <person name="Pertea G."/>
            <person name="Qi P."/>
            <person name="Bennetzen J.L."/>
            <person name="Dai X."/>
            <person name="Dawson M.W."/>
            <person name="Muller H.G."/>
            <person name="Kugler K."/>
            <person name="Rivarola-Duarte L."/>
            <person name="Spannagl M."/>
            <person name="Mayer K.F.X."/>
            <person name="Lu F.H."/>
            <person name="Bevan M.W."/>
            <person name="Leroy P."/>
            <person name="Li P."/>
            <person name="You F.M."/>
            <person name="Sun Q."/>
            <person name="Liu Z."/>
            <person name="Lyons E."/>
            <person name="Wicker T."/>
            <person name="Salzberg S.L."/>
            <person name="Devos K.M."/>
            <person name="Dvorak J."/>
        </authorList>
    </citation>
    <scope>NUCLEOTIDE SEQUENCE [LARGE SCALE GENOMIC DNA]</scope>
    <source>
        <strain evidence="1">cv. AL8/78</strain>
    </source>
</reference>
<keyword evidence="2" id="KW-1185">Reference proteome</keyword>
<dbReference type="Proteomes" id="UP000015105">
    <property type="component" value="Chromosome 5D"/>
</dbReference>